<dbReference type="EMBL" id="MU155238">
    <property type="protein sequence ID" value="KAF9478263.1"/>
    <property type="molecule type" value="Genomic_DNA"/>
</dbReference>
<protein>
    <submittedName>
        <fullName evidence="2">Uncharacterized protein</fullName>
    </submittedName>
</protein>
<gene>
    <name evidence="2" type="ORF">BDN70DRAFT_895826</name>
</gene>
<feature type="region of interest" description="Disordered" evidence="1">
    <location>
        <begin position="1"/>
        <end position="128"/>
    </location>
</feature>
<feature type="compositionally biased region" description="Basic and acidic residues" evidence="1">
    <location>
        <begin position="110"/>
        <end position="128"/>
    </location>
</feature>
<evidence type="ECO:0000256" key="1">
    <source>
        <dbReference type="SAM" id="MobiDB-lite"/>
    </source>
</evidence>
<proteinExistence type="predicted"/>
<evidence type="ECO:0000313" key="3">
    <source>
        <dbReference type="Proteomes" id="UP000807469"/>
    </source>
</evidence>
<organism evidence="2 3">
    <name type="scientific">Pholiota conissans</name>
    <dbReference type="NCBI Taxonomy" id="109636"/>
    <lineage>
        <taxon>Eukaryota</taxon>
        <taxon>Fungi</taxon>
        <taxon>Dikarya</taxon>
        <taxon>Basidiomycota</taxon>
        <taxon>Agaricomycotina</taxon>
        <taxon>Agaricomycetes</taxon>
        <taxon>Agaricomycetidae</taxon>
        <taxon>Agaricales</taxon>
        <taxon>Agaricineae</taxon>
        <taxon>Strophariaceae</taxon>
        <taxon>Pholiota</taxon>
    </lineage>
</organism>
<feature type="compositionally biased region" description="Basic and acidic residues" evidence="1">
    <location>
        <begin position="85"/>
        <end position="103"/>
    </location>
</feature>
<comment type="caution">
    <text evidence="2">The sequence shown here is derived from an EMBL/GenBank/DDBJ whole genome shotgun (WGS) entry which is preliminary data.</text>
</comment>
<reference evidence="2" key="1">
    <citation type="submission" date="2020-11" db="EMBL/GenBank/DDBJ databases">
        <authorList>
            <consortium name="DOE Joint Genome Institute"/>
            <person name="Ahrendt S."/>
            <person name="Riley R."/>
            <person name="Andreopoulos W."/>
            <person name="Labutti K."/>
            <person name="Pangilinan J."/>
            <person name="Ruiz-Duenas F.J."/>
            <person name="Barrasa J.M."/>
            <person name="Sanchez-Garcia M."/>
            <person name="Camarero S."/>
            <person name="Miyauchi S."/>
            <person name="Serrano A."/>
            <person name="Linde D."/>
            <person name="Babiker R."/>
            <person name="Drula E."/>
            <person name="Ayuso-Fernandez I."/>
            <person name="Pacheco R."/>
            <person name="Padilla G."/>
            <person name="Ferreira P."/>
            <person name="Barriuso J."/>
            <person name="Kellner H."/>
            <person name="Castanera R."/>
            <person name="Alfaro M."/>
            <person name="Ramirez L."/>
            <person name="Pisabarro A.G."/>
            <person name="Kuo A."/>
            <person name="Tritt A."/>
            <person name="Lipzen A."/>
            <person name="He G."/>
            <person name="Yan M."/>
            <person name="Ng V."/>
            <person name="Cullen D."/>
            <person name="Martin F."/>
            <person name="Rosso M.-N."/>
            <person name="Henrissat B."/>
            <person name="Hibbett D."/>
            <person name="Martinez A.T."/>
            <person name="Grigoriev I.V."/>
        </authorList>
    </citation>
    <scope>NUCLEOTIDE SEQUENCE</scope>
    <source>
        <strain evidence="2">CIRM-BRFM 674</strain>
    </source>
</reference>
<dbReference type="AlphaFoldDB" id="A0A9P5YYU2"/>
<keyword evidence="3" id="KW-1185">Reference proteome</keyword>
<sequence length="128" mass="14470">MDGRQLDGTRQSNDGYQGWVDDNGWTWAMGVSEETVGKWGKSGKAGKGERVGERGENRRGEDEQKKEDEHPFSPHGGQRWMEYGEGQREKAKEGQHRECRCHVDGPGCEGDDRHECQQSGKERVQHAS</sequence>
<name>A0A9P5YYU2_9AGAR</name>
<feature type="compositionally biased region" description="Basic and acidic residues" evidence="1">
    <location>
        <begin position="46"/>
        <end position="72"/>
    </location>
</feature>
<evidence type="ECO:0000313" key="2">
    <source>
        <dbReference type="EMBL" id="KAF9478263.1"/>
    </source>
</evidence>
<accession>A0A9P5YYU2</accession>
<dbReference type="Proteomes" id="UP000807469">
    <property type="component" value="Unassembled WGS sequence"/>
</dbReference>